<dbReference type="Gene3D" id="2.60.40.1120">
    <property type="entry name" value="Carboxypeptidase-like, regulatory domain"/>
    <property type="match status" value="1"/>
</dbReference>
<dbReference type="Proteomes" id="UP000539473">
    <property type="component" value="Unassembled WGS sequence"/>
</dbReference>
<reference evidence="7" key="2">
    <citation type="journal article" date="2019" name="Int. J. Syst. Evol. Microbiol.">
        <title>The Global Catalogue of Microorganisms (GCM) 10K type strain sequencing project: providing services to taxonomists for standard genome sequencing and annotation.</title>
        <authorList>
            <consortium name="The Broad Institute Genomics Platform"/>
            <consortium name="The Broad Institute Genome Sequencing Center for Infectious Disease"/>
            <person name="Wu L."/>
            <person name="Ma J."/>
        </authorList>
    </citation>
    <scope>NUCLEOTIDE SEQUENCE [LARGE SCALE GENOMIC DNA]</scope>
    <source>
        <strain evidence="7">CGMCC 1.18437</strain>
    </source>
</reference>
<dbReference type="InterPro" id="IPR051201">
    <property type="entry name" value="Chloro_Bact_Ser_Proteases"/>
</dbReference>
<dbReference type="SUPFAM" id="SSF50494">
    <property type="entry name" value="Trypsin-like serine proteases"/>
    <property type="match status" value="1"/>
</dbReference>
<accession>A0A7W8KE70</accession>
<evidence type="ECO:0000256" key="3">
    <source>
        <dbReference type="SAM" id="MobiDB-lite"/>
    </source>
</evidence>
<reference evidence="4" key="1">
    <citation type="journal article" date="2014" name="Int. J. Syst. Evol. Microbiol.">
        <title>Complete genome of a new Firmicutes species belonging to the dominant human colonic microbiota ('Ruminococcus bicirculans') reveals two chromosomes and a selective capacity to utilize plant glucans.</title>
        <authorList>
            <consortium name="NISC Comparative Sequencing Program"/>
            <person name="Wegmann U."/>
            <person name="Louis P."/>
            <person name="Goesmann A."/>
            <person name="Henrissat B."/>
            <person name="Duncan S.H."/>
            <person name="Flint H.J."/>
        </authorList>
    </citation>
    <scope>NUCLEOTIDE SEQUENCE</scope>
    <source>
        <strain evidence="4">CGMCC 1.18437</strain>
    </source>
</reference>
<dbReference type="GO" id="GO:0006508">
    <property type="term" value="P:proteolysis"/>
    <property type="evidence" value="ECO:0007669"/>
    <property type="project" value="UniProtKB-KW"/>
</dbReference>
<evidence type="ECO:0000256" key="2">
    <source>
        <dbReference type="ARBA" id="ARBA00022801"/>
    </source>
</evidence>
<sequence length="533" mass="54295">MSAGRTRGIGRGAAWLGVLLAVGLSGAPVPAQGVGADPGDGLDRALLSTAHLFTLQEGSDKGAGCTGVVVGDDRTLLTNWHCVGKDAGLQSKSRALNNARGWVFVAPTRDPRQAPAFAYVARVVVGEPTLDVAVIRIFGTFSGDPDRPGPLPAGPLPLLPLPLANSDAVRLGQNVRVLGYPSLGGDTITLTEGRISGFDDENHDGTPDAFKTDAEVNHGNSGGLAINDQGQHIGIPTWARTDEGGSGKISRIRMINVAVPYLQQALALPAPTLADAQTPAQPPGLSTAATPPPAAAPATGTARIGPVTFHADAASPAAPEGTPLPSGLRQVVALAPFQSMTAGADWGSVWTYQGQAAAGATGGTAWTLGQKGTLQDTLSAAEGRTLPDGRYGWSVYVAGQLTSQGAFQIGAATPAVAPPAAPPAPVAPDVVIRGAVQDADSSQPIPDALVILLKPGVQLQDWTAAGYPPAQVAAQATTDASGAYQTTPPLPRGQTYHAVFAAKDYRITDGPVDVTADDPTPLALEPVALQRSQ</sequence>
<dbReference type="EC" id="3.4.21.-" evidence="5"/>
<dbReference type="Gene3D" id="2.40.10.120">
    <property type="match status" value="1"/>
</dbReference>
<dbReference type="Pfam" id="PF13365">
    <property type="entry name" value="Trypsin_2"/>
    <property type="match status" value="1"/>
</dbReference>
<dbReference type="InterPro" id="IPR009003">
    <property type="entry name" value="Peptidase_S1_PA"/>
</dbReference>
<proteinExistence type="predicted"/>
<feature type="region of interest" description="Disordered" evidence="3">
    <location>
        <begin position="274"/>
        <end position="301"/>
    </location>
</feature>
<dbReference type="SUPFAM" id="SSF49464">
    <property type="entry name" value="Carboxypeptidase regulatory domain-like"/>
    <property type="match status" value="1"/>
</dbReference>
<dbReference type="EMBL" id="JACHFK010000004">
    <property type="protein sequence ID" value="MBB5376547.1"/>
    <property type="molecule type" value="Genomic_DNA"/>
</dbReference>
<dbReference type="AlphaFoldDB" id="A0A7W8KE70"/>
<dbReference type="Proteomes" id="UP000619376">
    <property type="component" value="Unassembled WGS sequence"/>
</dbReference>
<evidence type="ECO:0000256" key="1">
    <source>
        <dbReference type="ARBA" id="ARBA00022670"/>
    </source>
</evidence>
<gene>
    <name evidence="4" type="ORF">GCM10017781_19540</name>
    <name evidence="5" type="ORF">HNQ07_002011</name>
</gene>
<reference evidence="5 6" key="3">
    <citation type="submission" date="2020-08" db="EMBL/GenBank/DDBJ databases">
        <title>Genomic Encyclopedia of Type Strains, Phase IV (KMG-IV): sequencing the most valuable type-strain genomes for metagenomic binning, comparative biology and taxonomic classification.</title>
        <authorList>
            <person name="Goeker M."/>
        </authorList>
    </citation>
    <scope>NUCLEOTIDE SEQUENCE [LARGE SCALE GENOMIC DNA]</scope>
    <source>
        <strain evidence="5 6">DSM 27521</strain>
    </source>
</reference>
<dbReference type="PANTHER" id="PTHR43343:SF3">
    <property type="entry name" value="PROTEASE DO-LIKE 8, CHLOROPLASTIC"/>
    <property type="match status" value="1"/>
</dbReference>
<dbReference type="RefSeq" id="WP_184111239.1">
    <property type="nucleotide sequence ID" value="NZ_BNAJ01000004.1"/>
</dbReference>
<keyword evidence="7" id="KW-1185">Reference proteome</keyword>
<evidence type="ECO:0000313" key="7">
    <source>
        <dbReference type="Proteomes" id="UP000619376"/>
    </source>
</evidence>
<protein>
    <submittedName>
        <fullName evidence="5">Putative serine protease PepD</fullName>
        <ecNumber evidence="5">3.4.21.-</ecNumber>
    </submittedName>
</protein>
<name>A0A7W8KE70_9DEIO</name>
<dbReference type="PRINTS" id="PR00834">
    <property type="entry name" value="PROTEASES2C"/>
</dbReference>
<dbReference type="InterPro" id="IPR008969">
    <property type="entry name" value="CarboxyPept-like_regulatory"/>
</dbReference>
<comment type="caution">
    <text evidence="5">The sequence shown here is derived from an EMBL/GenBank/DDBJ whole genome shotgun (WGS) entry which is preliminary data.</text>
</comment>
<keyword evidence="2 5" id="KW-0378">Hydrolase</keyword>
<dbReference type="InterPro" id="IPR001940">
    <property type="entry name" value="Peptidase_S1C"/>
</dbReference>
<reference evidence="4" key="4">
    <citation type="submission" date="2024-05" db="EMBL/GenBank/DDBJ databases">
        <authorList>
            <person name="Sun Q."/>
            <person name="Zhou Y."/>
        </authorList>
    </citation>
    <scope>NUCLEOTIDE SEQUENCE</scope>
    <source>
        <strain evidence="4">CGMCC 1.18437</strain>
    </source>
</reference>
<evidence type="ECO:0000313" key="4">
    <source>
        <dbReference type="EMBL" id="GHF43203.1"/>
    </source>
</evidence>
<organism evidence="5 6">
    <name type="scientific">Deinococcus metalli</name>
    <dbReference type="NCBI Taxonomy" id="1141878"/>
    <lineage>
        <taxon>Bacteria</taxon>
        <taxon>Thermotogati</taxon>
        <taxon>Deinococcota</taxon>
        <taxon>Deinococci</taxon>
        <taxon>Deinococcales</taxon>
        <taxon>Deinococcaceae</taxon>
        <taxon>Deinococcus</taxon>
    </lineage>
</organism>
<dbReference type="EMBL" id="BNAJ01000004">
    <property type="protein sequence ID" value="GHF43203.1"/>
    <property type="molecule type" value="Genomic_DNA"/>
</dbReference>
<keyword evidence="1 5" id="KW-0645">Protease</keyword>
<evidence type="ECO:0000313" key="5">
    <source>
        <dbReference type="EMBL" id="MBB5376547.1"/>
    </source>
</evidence>
<dbReference type="GO" id="GO:0004252">
    <property type="term" value="F:serine-type endopeptidase activity"/>
    <property type="evidence" value="ECO:0007669"/>
    <property type="project" value="InterPro"/>
</dbReference>
<dbReference type="PANTHER" id="PTHR43343">
    <property type="entry name" value="PEPTIDASE S12"/>
    <property type="match status" value="1"/>
</dbReference>
<evidence type="ECO:0000313" key="6">
    <source>
        <dbReference type="Proteomes" id="UP000539473"/>
    </source>
</evidence>